<organism evidence="5 6">
    <name type="scientific">Fibrivirga algicola</name>
    <dbReference type="NCBI Taxonomy" id="2950420"/>
    <lineage>
        <taxon>Bacteria</taxon>
        <taxon>Pseudomonadati</taxon>
        <taxon>Bacteroidota</taxon>
        <taxon>Cytophagia</taxon>
        <taxon>Cytophagales</taxon>
        <taxon>Spirosomataceae</taxon>
        <taxon>Fibrivirga</taxon>
    </lineage>
</organism>
<dbReference type="Gene3D" id="3.90.580.10">
    <property type="entry name" value="Zinc finger, CHC2-type domain"/>
    <property type="match status" value="1"/>
</dbReference>
<gene>
    <name evidence="5" type="ORF">F7231_01995</name>
</gene>
<reference evidence="6" key="1">
    <citation type="submission" date="2019-09" db="EMBL/GenBank/DDBJ databases">
        <authorList>
            <person name="Jung D.-H."/>
        </authorList>
    </citation>
    <scope>NUCLEOTIDE SEQUENCE [LARGE SCALE GENOMIC DNA]</scope>
    <source>
        <strain evidence="6">JA-25</strain>
    </source>
</reference>
<dbReference type="EMBL" id="WAEL01000001">
    <property type="protein sequence ID" value="NID08931.1"/>
    <property type="molecule type" value="Genomic_DNA"/>
</dbReference>
<keyword evidence="1" id="KW-0479">Metal-binding</keyword>
<dbReference type="InterPro" id="IPR034154">
    <property type="entry name" value="TOPRIM_DnaG/twinkle"/>
</dbReference>
<evidence type="ECO:0000313" key="6">
    <source>
        <dbReference type="Proteomes" id="UP000606008"/>
    </source>
</evidence>
<dbReference type="Pfam" id="PF13155">
    <property type="entry name" value="Toprim_2"/>
    <property type="match status" value="1"/>
</dbReference>
<sequence length="291" mass="32747">MNKAPQIIQQVKQIPIIDYLSSLGIMPAHKAGNQFFYCSPKTNEKTPSLAVNPYKNVYFDWSGESKGDIISLVQHLAGCTFLDAVNKLEPYLIEPPKNSFSFSGQLSTATNAGVALLDVKPLQHQALIQYVEKRGITRKVYSRYLREIHYQANNKKYFAVGFPNDAGGYEVRNQYFKGSFAPKTISTFQFANSGTLLLFEGFFDFLSALEYYGKTSFPATVIVLNSLSNLSKALPDIKRYSRVSTFFDLDKTGRKAQETIKSATTNVTDFSTLYAGFKDFNEMLCRRSILL</sequence>
<keyword evidence="2" id="KW-0863">Zinc-finger</keyword>
<accession>A0ABX0QCG4</accession>
<keyword evidence="3" id="KW-0862">Zinc</keyword>
<name>A0ABX0QCG4_9BACT</name>
<dbReference type="InterPro" id="IPR002694">
    <property type="entry name" value="Znf_CHC2"/>
</dbReference>
<dbReference type="Pfam" id="PF01807">
    <property type="entry name" value="Zn_ribbon_DnaG"/>
    <property type="match status" value="1"/>
</dbReference>
<dbReference type="Gene3D" id="3.40.1360.10">
    <property type="match status" value="1"/>
</dbReference>
<evidence type="ECO:0000313" key="5">
    <source>
        <dbReference type="EMBL" id="NID08931.1"/>
    </source>
</evidence>
<dbReference type="PANTHER" id="PTHR30313">
    <property type="entry name" value="DNA PRIMASE"/>
    <property type="match status" value="1"/>
</dbReference>
<evidence type="ECO:0000256" key="3">
    <source>
        <dbReference type="ARBA" id="ARBA00022833"/>
    </source>
</evidence>
<dbReference type="SMART" id="SM00400">
    <property type="entry name" value="ZnF_CHCC"/>
    <property type="match status" value="1"/>
</dbReference>
<dbReference type="RefSeq" id="WP_166690715.1">
    <property type="nucleotide sequence ID" value="NZ_WAEL01000001.1"/>
</dbReference>
<reference evidence="6" key="2">
    <citation type="submission" date="2023-07" db="EMBL/GenBank/DDBJ databases">
        <authorList>
            <person name="Jung D.-H."/>
        </authorList>
    </citation>
    <scope>NUCLEOTIDE SEQUENCE [LARGE SCALE GENOMIC DNA]</scope>
    <source>
        <strain evidence="6">JA-25</strain>
    </source>
</reference>
<proteinExistence type="predicted"/>
<dbReference type="InterPro" id="IPR050219">
    <property type="entry name" value="DnaG_primase"/>
</dbReference>
<protein>
    <submittedName>
        <fullName evidence="5">Mobilization protein</fullName>
    </submittedName>
</protein>
<dbReference type="Proteomes" id="UP000606008">
    <property type="component" value="Unassembled WGS sequence"/>
</dbReference>
<evidence type="ECO:0000259" key="4">
    <source>
        <dbReference type="SMART" id="SM00400"/>
    </source>
</evidence>
<dbReference type="CDD" id="cd01029">
    <property type="entry name" value="TOPRIM_primases"/>
    <property type="match status" value="1"/>
</dbReference>
<dbReference type="SUPFAM" id="SSF56731">
    <property type="entry name" value="DNA primase core"/>
    <property type="match status" value="1"/>
</dbReference>
<feature type="domain" description="Zinc finger CHC2-type" evidence="4">
    <location>
        <begin position="35"/>
        <end position="89"/>
    </location>
</feature>
<evidence type="ECO:0000256" key="1">
    <source>
        <dbReference type="ARBA" id="ARBA00022723"/>
    </source>
</evidence>
<evidence type="ECO:0000256" key="2">
    <source>
        <dbReference type="ARBA" id="ARBA00022771"/>
    </source>
</evidence>
<dbReference type="SUPFAM" id="SSF57783">
    <property type="entry name" value="Zinc beta-ribbon"/>
    <property type="match status" value="1"/>
</dbReference>
<keyword evidence="6" id="KW-1185">Reference proteome</keyword>
<dbReference type="PANTHER" id="PTHR30313:SF2">
    <property type="entry name" value="DNA PRIMASE"/>
    <property type="match status" value="1"/>
</dbReference>
<comment type="caution">
    <text evidence="5">The sequence shown here is derived from an EMBL/GenBank/DDBJ whole genome shotgun (WGS) entry which is preliminary data.</text>
</comment>
<dbReference type="InterPro" id="IPR036977">
    <property type="entry name" value="DNA_primase_Znf_CHC2"/>
</dbReference>